<feature type="active site" description="Proton donor/acceptor" evidence="1">
    <location>
        <position position="90"/>
    </location>
</feature>
<dbReference type="InterPro" id="IPR029033">
    <property type="entry name" value="His_PPase_superfam"/>
</dbReference>
<sequence>MSEKTTLYIVRHGKTMFNTLGRAQGWSDTPLTPFGEEGIHELGAGLKAENIPFKAAFSSDSGRTIQTMDIIMEHLEYPNIPYLREKRIREWCFGSMDGGFDGELFDGILPRTDAYKGKDLDNLSFEDIARGIMEIDTAGWAEPWEKIKDRIYTGFEDIAHKLHTDGGGNALIVSHGMTIATFCHLVHPENPRVRGLDNGSVTIVSYDGEQFTVENAGLMKYREIGRKRLAK</sequence>
<feature type="binding site" evidence="2">
    <location>
        <position position="63"/>
    </location>
    <ligand>
        <name>substrate</name>
    </ligand>
</feature>
<dbReference type="InterPro" id="IPR013078">
    <property type="entry name" value="His_Pase_superF_clade-1"/>
</dbReference>
<feature type="active site" description="Tele-phosphohistidine intermediate" evidence="1">
    <location>
        <position position="12"/>
    </location>
</feature>
<feature type="binding site" evidence="2">
    <location>
        <begin position="11"/>
        <end position="18"/>
    </location>
    <ligand>
        <name>substrate</name>
    </ligand>
</feature>
<dbReference type="SMART" id="SM00855">
    <property type="entry name" value="PGAM"/>
    <property type="match status" value="1"/>
</dbReference>
<dbReference type="RefSeq" id="WP_078806026.1">
    <property type="nucleotide sequence ID" value="NZ_FUXI01000001.1"/>
</dbReference>
<evidence type="ECO:0000313" key="4">
    <source>
        <dbReference type="Proteomes" id="UP000190328"/>
    </source>
</evidence>
<dbReference type="STRING" id="263852.SAMN02745116_00051"/>
<dbReference type="PANTHER" id="PTHR48100">
    <property type="entry name" value="BROAD-SPECIFICITY PHOSPHATASE YOR283W-RELATED"/>
    <property type="match status" value="1"/>
</dbReference>
<gene>
    <name evidence="3" type="ORF">SAMN02745116_00051</name>
</gene>
<dbReference type="Gene3D" id="3.40.50.1240">
    <property type="entry name" value="Phosphoglycerate mutase-like"/>
    <property type="match status" value="1"/>
</dbReference>
<dbReference type="AlphaFoldDB" id="A0A1T4K2L1"/>
<evidence type="ECO:0000256" key="2">
    <source>
        <dbReference type="PIRSR" id="PIRSR613078-2"/>
    </source>
</evidence>
<reference evidence="3 4" key="1">
    <citation type="submission" date="2017-02" db="EMBL/GenBank/DDBJ databases">
        <authorList>
            <person name="Peterson S.W."/>
        </authorList>
    </citation>
    <scope>NUCLEOTIDE SEQUENCE [LARGE SCALE GENOMIC DNA]</scope>
    <source>
        <strain evidence="3 4">ATCC BAA-1030</strain>
    </source>
</reference>
<dbReference type="CDD" id="cd07067">
    <property type="entry name" value="HP_PGM_like"/>
    <property type="match status" value="1"/>
</dbReference>
<organism evidence="3 4">
    <name type="scientific">Pilibacter termitis</name>
    <dbReference type="NCBI Taxonomy" id="263852"/>
    <lineage>
        <taxon>Bacteria</taxon>
        <taxon>Bacillati</taxon>
        <taxon>Bacillota</taxon>
        <taxon>Bacilli</taxon>
        <taxon>Lactobacillales</taxon>
        <taxon>Enterococcaceae</taxon>
        <taxon>Pilibacter</taxon>
    </lineage>
</organism>
<accession>A0A1T4K2L1</accession>
<dbReference type="Proteomes" id="UP000190328">
    <property type="component" value="Unassembled WGS sequence"/>
</dbReference>
<dbReference type="GO" id="GO:0005737">
    <property type="term" value="C:cytoplasm"/>
    <property type="evidence" value="ECO:0007669"/>
    <property type="project" value="TreeGrafter"/>
</dbReference>
<proteinExistence type="predicted"/>
<dbReference type="PANTHER" id="PTHR48100:SF9">
    <property type="entry name" value="PHOSPHOGLYCERATE MUTASE 2 PARALOG"/>
    <property type="match status" value="1"/>
</dbReference>
<name>A0A1T4K2L1_9ENTE</name>
<dbReference type="OrthoDB" id="4131070at2"/>
<dbReference type="GO" id="GO:0016791">
    <property type="term" value="F:phosphatase activity"/>
    <property type="evidence" value="ECO:0007669"/>
    <property type="project" value="TreeGrafter"/>
</dbReference>
<protein>
    <submittedName>
        <fullName evidence="3">Probable phosphoglycerate mutase</fullName>
    </submittedName>
</protein>
<dbReference type="InterPro" id="IPR050275">
    <property type="entry name" value="PGM_Phosphatase"/>
</dbReference>
<dbReference type="SUPFAM" id="SSF53254">
    <property type="entry name" value="Phosphoglycerate mutase-like"/>
    <property type="match status" value="1"/>
</dbReference>
<evidence type="ECO:0000313" key="3">
    <source>
        <dbReference type="EMBL" id="SJZ36696.1"/>
    </source>
</evidence>
<dbReference type="EMBL" id="FUXI01000001">
    <property type="protein sequence ID" value="SJZ36696.1"/>
    <property type="molecule type" value="Genomic_DNA"/>
</dbReference>
<evidence type="ECO:0000256" key="1">
    <source>
        <dbReference type="PIRSR" id="PIRSR613078-1"/>
    </source>
</evidence>
<keyword evidence="4" id="KW-1185">Reference proteome</keyword>
<dbReference type="Pfam" id="PF00300">
    <property type="entry name" value="His_Phos_1"/>
    <property type="match status" value="1"/>
</dbReference>